<evidence type="ECO:0000259" key="2">
    <source>
        <dbReference type="Pfam" id="PF12680"/>
    </source>
</evidence>
<dbReference type="Pfam" id="PF12680">
    <property type="entry name" value="SnoaL_2"/>
    <property type="match status" value="1"/>
</dbReference>
<dbReference type="OrthoDB" id="4539871at2"/>
<organism evidence="3 4">
    <name type="scientific">Ilumatobacter fluminis</name>
    <dbReference type="NCBI Taxonomy" id="467091"/>
    <lineage>
        <taxon>Bacteria</taxon>
        <taxon>Bacillati</taxon>
        <taxon>Actinomycetota</taxon>
        <taxon>Acidimicrobiia</taxon>
        <taxon>Acidimicrobiales</taxon>
        <taxon>Ilumatobacteraceae</taxon>
        <taxon>Ilumatobacter</taxon>
    </lineage>
</organism>
<dbReference type="RefSeq" id="WP_133868305.1">
    <property type="nucleotide sequence ID" value="NZ_SOAU01000001.1"/>
</dbReference>
<keyword evidence="4" id="KW-1185">Reference proteome</keyword>
<name>A0A4R7HXT6_9ACTN</name>
<protein>
    <submittedName>
        <fullName evidence="3">SnoaL-like polyketide cyclase</fullName>
    </submittedName>
</protein>
<dbReference type="Proteomes" id="UP000294558">
    <property type="component" value="Unassembled WGS sequence"/>
</dbReference>
<gene>
    <name evidence="3" type="ORF">BDK89_1471</name>
</gene>
<dbReference type="InterPro" id="IPR037401">
    <property type="entry name" value="SnoaL-like"/>
</dbReference>
<proteinExistence type="predicted"/>
<dbReference type="SUPFAM" id="SSF54427">
    <property type="entry name" value="NTF2-like"/>
    <property type="match status" value="1"/>
</dbReference>
<reference evidence="3 4" key="1">
    <citation type="submission" date="2019-03" db="EMBL/GenBank/DDBJ databases">
        <title>Sequencing the genomes of 1000 actinobacteria strains.</title>
        <authorList>
            <person name="Klenk H.-P."/>
        </authorList>
    </citation>
    <scope>NUCLEOTIDE SEQUENCE [LARGE SCALE GENOMIC DNA]</scope>
    <source>
        <strain evidence="3 4">DSM 18936</strain>
    </source>
</reference>
<dbReference type="AlphaFoldDB" id="A0A4R7HXT6"/>
<dbReference type="EMBL" id="SOAU01000001">
    <property type="protein sequence ID" value="TDT15891.1"/>
    <property type="molecule type" value="Genomic_DNA"/>
</dbReference>
<feature type="domain" description="SnoaL-like" evidence="2">
    <location>
        <begin position="71"/>
        <end position="168"/>
    </location>
</feature>
<accession>A0A4R7HXT6</accession>
<dbReference type="Gene3D" id="3.10.450.50">
    <property type="match status" value="1"/>
</dbReference>
<comment type="caution">
    <text evidence="3">The sequence shown here is derived from an EMBL/GenBank/DDBJ whole genome shotgun (WGS) entry which is preliminary data.</text>
</comment>
<evidence type="ECO:0000256" key="1">
    <source>
        <dbReference type="SAM" id="MobiDB-lite"/>
    </source>
</evidence>
<dbReference type="InterPro" id="IPR032710">
    <property type="entry name" value="NTF2-like_dom_sf"/>
</dbReference>
<evidence type="ECO:0000313" key="3">
    <source>
        <dbReference type="EMBL" id="TDT15891.1"/>
    </source>
</evidence>
<evidence type="ECO:0000313" key="4">
    <source>
        <dbReference type="Proteomes" id="UP000294558"/>
    </source>
</evidence>
<sequence length="187" mass="20783">MPLLGPFDRPLPLRSGRSGAAEPRPSTSPVPTAPAPDDVIPVGCERTAALARFVTRTVLGDVETVDASHHELVAVFTEDVEVWSPSFHRCGREALISALRDRDDALRRIEVRITRQMAAERIAFTEWRLQGIFDRAGFVDDDVLVEPSHRAVESSGVLVCEFDGERVRSVRCYYDELGLMEELLLAP</sequence>
<feature type="region of interest" description="Disordered" evidence="1">
    <location>
        <begin position="1"/>
        <end position="38"/>
    </location>
</feature>